<dbReference type="EMBL" id="PKFP01000004">
    <property type="protein sequence ID" value="PVH16148.1"/>
    <property type="molecule type" value="Genomic_DNA"/>
</dbReference>
<evidence type="ECO:0000256" key="5">
    <source>
        <dbReference type="ARBA" id="ARBA00022475"/>
    </source>
</evidence>
<evidence type="ECO:0000256" key="9">
    <source>
        <dbReference type="ARBA" id="ARBA00023136"/>
    </source>
</evidence>
<keyword evidence="7 11" id="KW-0184">Conjugation</keyword>
<comment type="similarity">
    <text evidence="3 11">Belongs to the PRM1 family.</text>
</comment>
<dbReference type="PANTHER" id="PTHR31030:SF1">
    <property type="entry name" value="PLASMA MEMBRANE FUSION PROTEIN PRM1"/>
    <property type="match status" value="1"/>
</dbReference>
<protein>
    <recommendedName>
        <fullName evidence="4 11">Plasma membrane fusion protein PRM1</fullName>
    </recommendedName>
</protein>
<feature type="transmembrane region" description="Helical" evidence="11">
    <location>
        <begin position="592"/>
        <end position="619"/>
    </location>
</feature>
<keyword evidence="13" id="KW-1185">Reference proteome</keyword>
<comment type="subcellular location">
    <subcellularLocation>
        <location evidence="2 11">Cell membrane</location>
        <topology evidence="2 11">Multi-pass membrane protein</topology>
    </subcellularLocation>
</comment>
<evidence type="ECO:0000256" key="2">
    <source>
        <dbReference type="ARBA" id="ARBA00004651"/>
    </source>
</evidence>
<evidence type="ECO:0000256" key="11">
    <source>
        <dbReference type="RuleBase" id="RU366035"/>
    </source>
</evidence>
<feature type="transmembrane region" description="Helical" evidence="11">
    <location>
        <begin position="130"/>
        <end position="150"/>
    </location>
</feature>
<feature type="transmembrane region" description="Helical" evidence="11">
    <location>
        <begin position="329"/>
        <end position="350"/>
    </location>
</feature>
<dbReference type="AlphaFoldDB" id="A0A2V1ADX7"/>
<organism evidence="12 13">
    <name type="scientific">Candidozyma duobushaemuli</name>
    <dbReference type="NCBI Taxonomy" id="1231522"/>
    <lineage>
        <taxon>Eukaryota</taxon>
        <taxon>Fungi</taxon>
        <taxon>Dikarya</taxon>
        <taxon>Ascomycota</taxon>
        <taxon>Saccharomycotina</taxon>
        <taxon>Pichiomycetes</taxon>
        <taxon>Metschnikowiaceae</taxon>
        <taxon>Candidozyma</taxon>
    </lineage>
</organism>
<dbReference type="GO" id="GO:0032220">
    <property type="term" value="P:plasma membrane fusion involved in cytogamy"/>
    <property type="evidence" value="ECO:0007669"/>
    <property type="project" value="TreeGrafter"/>
</dbReference>
<feature type="transmembrane region" description="Helical" evidence="11">
    <location>
        <begin position="7"/>
        <end position="24"/>
    </location>
</feature>
<evidence type="ECO:0000313" key="12">
    <source>
        <dbReference type="EMBL" id="PVH16148.1"/>
    </source>
</evidence>
<evidence type="ECO:0000256" key="4">
    <source>
        <dbReference type="ARBA" id="ARBA00017621"/>
    </source>
</evidence>
<accession>A0A2V1ADX7</accession>
<feature type="transmembrane region" description="Helical" evidence="11">
    <location>
        <begin position="58"/>
        <end position="80"/>
    </location>
</feature>
<sequence>MIEQAPVLWYMFVCSYLAYISWNLHETHHLETSLQHYRDKTAGTSKNNNEFPIWLDKYVIVLVLLIVKVILFKNALLTGLSACQAQAEQMCQSMDRLSKQADQVPEAISQLTNYIIEQFINNLLGQLRMLIHLALAILKGLIGFMIEVYLGTFTCLCTAFVKGALDIVTDATRTITEAVESVVNEFLKGFNSALDGLSTVVNGFVTTMKSIKSFFTDSDTSDISSAVDTVNLTASTIKNISIPTTFIDDLSDLSNKIPDYEDVLSNLTSVVTKPIDVLRKEVDSMTSSNATLNLNEIKSYQNRVSGNTCDSLDADFQKLEKSINSTCSWILLALGLSILLLVMILTFFMYRSYRRRRSHIEELTLENSPERIGNVLEVQRNRLGLFIMNLNINYRVKWLLNYISSSTATNCLLIGLAGLLVVGLQYWPLSITSNKLENFFTQDNAALQNSTAQRSFEGYISDTQFALDNSSESLNEALFGSIDTTSEGLYETLLEAENSINETINSVFGGTPFASPLQTIVYCTIGRKLEQIEDGLQWINENLKIEFPSIPEEDMSRLMTNTLQDTTDADGGIGSVIKSSSDKLIKSYKRSLFIELIVSCVFLGVWLLLFVVGLSILAIRELMDKSVLPKLKIKVGIRISSE</sequence>
<dbReference type="VEuPathDB" id="FungiDB:CXQ87_004013"/>
<evidence type="ECO:0000256" key="1">
    <source>
        <dbReference type="ARBA" id="ARBA00002512"/>
    </source>
</evidence>
<evidence type="ECO:0000256" key="8">
    <source>
        <dbReference type="ARBA" id="ARBA00022989"/>
    </source>
</evidence>
<evidence type="ECO:0000256" key="3">
    <source>
        <dbReference type="ARBA" id="ARBA00010780"/>
    </source>
</evidence>
<dbReference type="Proteomes" id="UP000244406">
    <property type="component" value="Unassembled WGS sequence"/>
</dbReference>
<reference evidence="12 13" key="1">
    <citation type="submission" date="2017-12" db="EMBL/GenBank/DDBJ databases">
        <title>Genome Sequence of the Amphotericin B-resistant Candida duobushaemulonii strain, B09383.</title>
        <authorList>
            <person name="Chow N.A."/>
            <person name="Gade L."/>
            <person name="Batra D."/>
            <person name="Rowe L.A."/>
            <person name="Loparev V.N."/>
            <person name="Litvintseva A.P."/>
        </authorList>
    </citation>
    <scope>NUCLEOTIDE SEQUENCE [LARGE SCALE GENOMIC DNA]</scope>
    <source>
        <strain evidence="12 13">B09383</strain>
    </source>
</reference>
<keyword evidence="5 11" id="KW-1003">Cell membrane</keyword>
<dbReference type="GeneID" id="37004013"/>
<keyword evidence="6 11" id="KW-0812">Transmembrane</keyword>
<dbReference type="RefSeq" id="XP_025337088.1">
    <property type="nucleotide sequence ID" value="XM_025482470.1"/>
</dbReference>
<comment type="caution">
    <text evidence="12">The sequence shown here is derived from an EMBL/GenBank/DDBJ whole genome shotgun (WGS) entry which is preliminary data.</text>
</comment>
<dbReference type="GO" id="GO:0043332">
    <property type="term" value="C:mating projection tip"/>
    <property type="evidence" value="ECO:0007669"/>
    <property type="project" value="UniProtKB-UniRule"/>
</dbReference>
<dbReference type="GO" id="GO:0005886">
    <property type="term" value="C:plasma membrane"/>
    <property type="evidence" value="ECO:0007669"/>
    <property type="project" value="UniProtKB-SubCell"/>
</dbReference>
<keyword evidence="8 11" id="KW-1133">Transmembrane helix</keyword>
<comment type="function">
    <text evidence="1 11">Involved in cell fusion during mating by stabilizing the plasma membrane fusion event.</text>
</comment>
<keyword evidence="10" id="KW-0325">Glycoprotein</keyword>
<gene>
    <name evidence="12" type="ORF">CXQ87_004013</name>
</gene>
<evidence type="ECO:0000256" key="7">
    <source>
        <dbReference type="ARBA" id="ARBA00022971"/>
    </source>
</evidence>
<evidence type="ECO:0000256" key="10">
    <source>
        <dbReference type="ARBA" id="ARBA00023180"/>
    </source>
</evidence>
<dbReference type="PANTHER" id="PTHR31030">
    <property type="entry name" value="PLASMA MEMBRANE FUSION PROTEIN PRM1"/>
    <property type="match status" value="1"/>
</dbReference>
<evidence type="ECO:0000313" key="13">
    <source>
        <dbReference type="Proteomes" id="UP000244406"/>
    </source>
</evidence>
<keyword evidence="9 11" id="KW-0472">Membrane</keyword>
<name>A0A2V1ADX7_9ASCO</name>
<proteinExistence type="inferred from homology"/>
<dbReference type="InterPro" id="IPR026777">
    <property type="entry name" value="PRM1"/>
</dbReference>
<evidence type="ECO:0000256" key="6">
    <source>
        <dbReference type="ARBA" id="ARBA00022692"/>
    </source>
</evidence>